<evidence type="ECO:0000313" key="3">
    <source>
        <dbReference type="Proteomes" id="UP001195483"/>
    </source>
</evidence>
<comment type="caution">
    <text evidence="2">The sequence shown here is derived from an EMBL/GenBank/DDBJ whole genome shotgun (WGS) entry which is preliminary data.</text>
</comment>
<organism evidence="2 3">
    <name type="scientific">Potamilus streckersoni</name>
    <dbReference type="NCBI Taxonomy" id="2493646"/>
    <lineage>
        <taxon>Eukaryota</taxon>
        <taxon>Metazoa</taxon>
        <taxon>Spiralia</taxon>
        <taxon>Lophotrochozoa</taxon>
        <taxon>Mollusca</taxon>
        <taxon>Bivalvia</taxon>
        <taxon>Autobranchia</taxon>
        <taxon>Heteroconchia</taxon>
        <taxon>Palaeoheterodonta</taxon>
        <taxon>Unionida</taxon>
        <taxon>Unionoidea</taxon>
        <taxon>Unionidae</taxon>
        <taxon>Ambleminae</taxon>
        <taxon>Lampsilini</taxon>
        <taxon>Potamilus</taxon>
    </lineage>
</organism>
<dbReference type="PANTHER" id="PTHR35083">
    <property type="entry name" value="RGD1565685 PROTEIN"/>
    <property type="match status" value="1"/>
</dbReference>
<proteinExistence type="predicted"/>
<accession>A0AAE0SHR8</accession>
<reference evidence="2" key="2">
    <citation type="journal article" date="2021" name="Genome Biol. Evol.">
        <title>Developing a high-quality reference genome for a parasitic bivalve with doubly uniparental inheritance (Bivalvia: Unionida).</title>
        <authorList>
            <person name="Smith C.H."/>
        </authorList>
    </citation>
    <scope>NUCLEOTIDE SEQUENCE</scope>
    <source>
        <strain evidence="2">CHS0354</strain>
        <tissue evidence="2">Mantle</tissue>
    </source>
</reference>
<protein>
    <submittedName>
        <fullName evidence="2">Uncharacterized protein</fullName>
    </submittedName>
</protein>
<name>A0AAE0SHR8_9BIVA</name>
<evidence type="ECO:0000313" key="2">
    <source>
        <dbReference type="EMBL" id="KAK3591978.1"/>
    </source>
</evidence>
<dbReference type="PANTHER" id="PTHR35083:SF1">
    <property type="entry name" value="RGD1565685 PROTEIN"/>
    <property type="match status" value="1"/>
</dbReference>
<dbReference type="Pfam" id="PF15112">
    <property type="entry name" value="DUF4559"/>
    <property type="match status" value="1"/>
</dbReference>
<feature type="coiled-coil region" evidence="1">
    <location>
        <begin position="231"/>
        <end position="265"/>
    </location>
</feature>
<evidence type="ECO:0000256" key="1">
    <source>
        <dbReference type="SAM" id="Coils"/>
    </source>
</evidence>
<keyword evidence="3" id="KW-1185">Reference proteome</keyword>
<dbReference type="AlphaFoldDB" id="A0AAE0SHR8"/>
<reference evidence="2" key="1">
    <citation type="journal article" date="2021" name="Genome Biol. Evol.">
        <title>A High-Quality Reference Genome for a Parasitic Bivalve with Doubly Uniparental Inheritance (Bivalvia: Unionida).</title>
        <authorList>
            <person name="Smith C.H."/>
        </authorList>
    </citation>
    <scope>NUCLEOTIDE SEQUENCE</scope>
    <source>
        <strain evidence="2">CHS0354</strain>
    </source>
</reference>
<sequence length="342" mass="39953">MQNEKSVLLRFADKEYVNWLRCASSFVVLKEGLHDYTQDGVKRLHDNVKHSVTSKLVTQYECSDCSWKKIHQHKKPKLDWYIKCNNRICNVWLSEILNRHNEPQCKTINWCNADITKWSTEPWEIAKIYMTKGQSNKVNLPQELDSPALLSLLKYCKEFDPIHEPLVSKIIDTRNKVLHSPDQRVSDTDKNTWMDNMVSLVQKLNIKGEVCNNICKLQTEDIDVRFRDQELKVLQNLASEIRNEVRALKDDSESLKNTQNEHREEIEKVKGSLAGDKEKIIGLHTQTEQLEIDLRGQKSQMESVINTRGYRRHAKLPLAHWSYVKPISQQTGGEKKSWQSSW</sequence>
<dbReference type="EMBL" id="JAEAOA010001885">
    <property type="protein sequence ID" value="KAK3591978.1"/>
    <property type="molecule type" value="Genomic_DNA"/>
</dbReference>
<dbReference type="Proteomes" id="UP001195483">
    <property type="component" value="Unassembled WGS sequence"/>
</dbReference>
<gene>
    <name evidence="2" type="ORF">CHS0354_031485</name>
</gene>
<dbReference type="InterPro" id="IPR027897">
    <property type="entry name" value="DUF4559"/>
</dbReference>
<reference evidence="2" key="3">
    <citation type="submission" date="2023-05" db="EMBL/GenBank/DDBJ databases">
        <authorList>
            <person name="Smith C.H."/>
        </authorList>
    </citation>
    <scope>NUCLEOTIDE SEQUENCE</scope>
    <source>
        <strain evidence="2">CHS0354</strain>
        <tissue evidence="2">Mantle</tissue>
    </source>
</reference>
<keyword evidence="1" id="KW-0175">Coiled coil</keyword>